<evidence type="ECO:0000313" key="2">
    <source>
        <dbReference type="EMBL" id="KAJ9156115.1"/>
    </source>
</evidence>
<dbReference type="PANTHER" id="PTHR40619:SF3">
    <property type="entry name" value="FUNGAL STAND N-TERMINAL GOODBYE DOMAIN-CONTAINING PROTEIN"/>
    <property type="match status" value="1"/>
</dbReference>
<sequence length="613" mass="68950">MEVDERQEFLMSRARPPTSEAAVFVENRIAVPGQPPAVYVENLDRFTSIEEGKRQEQISVELWKLADAQKSELFTAMEQVRTKLDKRSPGGVQDSRRDFRHCTWDQVMEEVQSLSARWSTTPKRTSKAMVCLQKLGRSSDAFRSWLQLLPAGDYGSSICGVFTLVIGAAGQYAKIEDSILESLAEIPEIMESARKYIRIYSRLRDTTLERRTFELYLSILRTLTYIMLFIAESSFRKVLQSTLQQSSYKSEIVASVKDIRIRAERIKEEANQCMQRRLMDMDQTLLIQSNVLHGLDQKSDQSLHILQNMYRFLENSVQLLMSGQASEAVDHPVRKLEASSQRRIERAAVADVDQRVERAKELLQLLSFDPDVVRQDIETCSRLGDAMDGSSKAKAAALIGNRRFKAYLTENASSAPLLVNGNEDLSCAEGLSPLSLVAARLAQISEQTGAMYVLKYFCGQHPPYIGDPVASSPTGLMASLVGQLITQMMHHNVEVDLSFLTRADLAHVKRLKPAVLYLIFQELTSQLPPRSVLLCILDEVALYETGAQGNDMKSVLKKLTRLVRKSEDIVFKLLVTCRGRALNAGIFAEHILDLDESVEAQDSSSWQIANMVI</sequence>
<dbReference type="EMBL" id="JANBVO010000002">
    <property type="protein sequence ID" value="KAJ9156115.1"/>
    <property type="molecule type" value="Genomic_DNA"/>
</dbReference>
<dbReference type="Pfam" id="PF24809">
    <property type="entry name" value="DUF7708"/>
    <property type="match status" value="1"/>
</dbReference>
<keyword evidence="3" id="KW-1185">Reference proteome</keyword>
<reference evidence="2" key="1">
    <citation type="submission" date="2022-07" db="EMBL/GenBank/DDBJ databases">
        <title>Fungi with potential for degradation of polypropylene.</title>
        <authorList>
            <person name="Gostincar C."/>
        </authorList>
    </citation>
    <scope>NUCLEOTIDE SEQUENCE</scope>
    <source>
        <strain evidence="2">EXF-13308</strain>
    </source>
</reference>
<comment type="caution">
    <text evidence="2">The sequence shown here is derived from an EMBL/GenBank/DDBJ whole genome shotgun (WGS) entry which is preliminary data.</text>
</comment>
<accession>A0AA38VZE7</accession>
<evidence type="ECO:0000313" key="3">
    <source>
        <dbReference type="Proteomes" id="UP001174694"/>
    </source>
</evidence>
<proteinExistence type="predicted"/>
<feature type="domain" description="DUF7708" evidence="1">
    <location>
        <begin position="153"/>
        <end position="276"/>
    </location>
</feature>
<dbReference type="PANTHER" id="PTHR40619">
    <property type="entry name" value="FUNGAL STAND N-TERMINAL GOODBYE DOMAIN-CONTAINING PROTEIN"/>
    <property type="match status" value="1"/>
</dbReference>
<organism evidence="2 3">
    <name type="scientific">Pleurostoma richardsiae</name>
    <dbReference type="NCBI Taxonomy" id="41990"/>
    <lineage>
        <taxon>Eukaryota</taxon>
        <taxon>Fungi</taxon>
        <taxon>Dikarya</taxon>
        <taxon>Ascomycota</taxon>
        <taxon>Pezizomycotina</taxon>
        <taxon>Sordariomycetes</taxon>
        <taxon>Sordariomycetidae</taxon>
        <taxon>Calosphaeriales</taxon>
        <taxon>Pleurostomataceae</taxon>
        <taxon>Pleurostoma</taxon>
    </lineage>
</organism>
<gene>
    <name evidence="2" type="ORF">NKR23_g1372</name>
</gene>
<dbReference type="InterPro" id="IPR056125">
    <property type="entry name" value="DUF7708"/>
</dbReference>
<protein>
    <recommendedName>
        <fullName evidence="1">DUF7708 domain-containing protein</fullName>
    </recommendedName>
</protein>
<dbReference type="AlphaFoldDB" id="A0AA38VZE7"/>
<evidence type="ECO:0000259" key="1">
    <source>
        <dbReference type="Pfam" id="PF24809"/>
    </source>
</evidence>
<dbReference type="Proteomes" id="UP001174694">
    <property type="component" value="Unassembled WGS sequence"/>
</dbReference>
<name>A0AA38VZE7_9PEZI</name>